<dbReference type="KEGG" id="ssg:Selsp_0001"/>
<comment type="similarity">
    <text evidence="1 8 11">Belongs to the DnaA family.</text>
</comment>
<dbReference type="SUPFAM" id="SSF52540">
    <property type="entry name" value="P-loop containing nucleoside triphosphate hydrolases"/>
    <property type="match status" value="1"/>
</dbReference>
<evidence type="ECO:0000256" key="5">
    <source>
        <dbReference type="ARBA" id="ARBA00022840"/>
    </source>
</evidence>
<organism evidence="16 17">
    <name type="scientific">Selenomonas sputigena (strain ATCC 35185 / DSM 20758 / CCUG 44933 / VPI D19B-28)</name>
    <dbReference type="NCBI Taxonomy" id="546271"/>
    <lineage>
        <taxon>Bacteria</taxon>
        <taxon>Bacillati</taxon>
        <taxon>Bacillota</taxon>
        <taxon>Negativicutes</taxon>
        <taxon>Selenomonadales</taxon>
        <taxon>Selenomonadaceae</taxon>
        <taxon>Selenomonas</taxon>
    </lineage>
</organism>
<comment type="domain">
    <text evidence="8">Domain I is involved in oligomerization and binding regulators, domain II is flexibile and of varying length in different bacteria, domain III forms the AAA+ region, while domain IV binds dsDNA.</text>
</comment>
<evidence type="ECO:0000256" key="11">
    <source>
        <dbReference type="RuleBase" id="RU004227"/>
    </source>
</evidence>
<evidence type="ECO:0000313" key="18">
    <source>
        <dbReference type="Proteomes" id="UP000011124"/>
    </source>
</evidence>
<feature type="region of interest" description="Disordered" evidence="12">
    <location>
        <begin position="89"/>
        <end position="145"/>
    </location>
</feature>
<dbReference type="RefSeq" id="WP_006192629.1">
    <property type="nucleotide sequence ID" value="NC_015437.1"/>
</dbReference>
<dbReference type="CDD" id="cd06571">
    <property type="entry name" value="Bac_DnaA_C"/>
    <property type="match status" value="1"/>
</dbReference>
<dbReference type="InterPro" id="IPR013317">
    <property type="entry name" value="DnaA_dom"/>
</dbReference>
<evidence type="ECO:0000256" key="2">
    <source>
        <dbReference type="ARBA" id="ARBA00022490"/>
    </source>
</evidence>
<dbReference type="InterPro" id="IPR001957">
    <property type="entry name" value="Chromosome_initiator_DnaA"/>
</dbReference>
<dbReference type="SMART" id="SM00760">
    <property type="entry name" value="Bac_DnaA_C"/>
    <property type="match status" value="1"/>
</dbReference>
<evidence type="ECO:0000256" key="6">
    <source>
        <dbReference type="ARBA" id="ARBA00023121"/>
    </source>
</evidence>
<dbReference type="SMART" id="SM00382">
    <property type="entry name" value="AAA"/>
    <property type="match status" value="1"/>
</dbReference>
<dbReference type="Pfam" id="PF08299">
    <property type="entry name" value="Bac_DnaA_C"/>
    <property type="match status" value="1"/>
</dbReference>
<feature type="region of interest" description="Domain III, AAA+ region" evidence="8">
    <location>
        <begin position="150"/>
        <end position="366"/>
    </location>
</feature>
<dbReference type="STRING" id="546271.Selsp_0001"/>
<comment type="subunit">
    <text evidence="8">Oligomerizes as a right-handed, spiral filament on DNA at oriC.</text>
</comment>
<dbReference type="GO" id="GO:0005737">
    <property type="term" value="C:cytoplasm"/>
    <property type="evidence" value="ECO:0007669"/>
    <property type="project" value="UniProtKB-SubCell"/>
</dbReference>
<proteinExistence type="inferred from homology"/>
<accession>C9LV38</accession>
<evidence type="ECO:0000256" key="12">
    <source>
        <dbReference type="SAM" id="MobiDB-lite"/>
    </source>
</evidence>
<evidence type="ECO:0000313" key="16">
    <source>
        <dbReference type="EMBL" id="EEX77272.1"/>
    </source>
</evidence>
<comment type="subcellular location">
    <subcellularLocation>
        <location evidence="8">Cytoplasm</location>
    </subcellularLocation>
</comment>
<feature type="binding site" evidence="8">
    <location>
        <position position="198"/>
    </location>
    <ligand>
        <name>ATP</name>
        <dbReference type="ChEBI" id="CHEBI:30616"/>
    </ligand>
</feature>
<dbReference type="Proteomes" id="UP000011124">
    <property type="component" value="Chromosome"/>
</dbReference>
<evidence type="ECO:0000256" key="8">
    <source>
        <dbReference type="HAMAP-Rule" id="MF_00377"/>
    </source>
</evidence>
<dbReference type="Gene3D" id="3.30.300.180">
    <property type="match status" value="1"/>
</dbReference>
<dbReference type="Pfam" id="PF00308">
    <property type="entry name" value="Bac_DnaA"/>
    <property type="match status" value="1"/>
</dbReference>
<dbReference type="SUPFAM" id="SSF48295">
    <property type="entry name" value="TrpR-like"/>
    <property type="match status" value="1"/>
</dbReference>
<keyword evidence="7 8" id="KW-0238">DNA-binding</keyword>
<dbReference type="eggNOG" id="COG0593">
    <property type="taxonomic scope" value="Bacteria"/>
</dbReference>
<dbReference type="Gene3D" id="1.10.1750.10">
    <property type="match status" value="1"/>
</dbReference>
<evidence type="ECO:0000256" key="1">
    <source>
        <dbReference type="ARBA" id="ARBA00006583"/>
    </source>
</evidence>
<dbReference type="HOGENOM" id="CLU_026910_3_1_9"/>
<evidence type="ECO:0000256" key="10">
    <source>
        <dbReference type="RuleBase" id="RU000577"/>
    </source>
</evidence>
<dbReference type="NCBIfam" id="NF010686">
    <property type="entry name" value="PRK14086.1"/>
    <property type="match status" value="1"/>
</dbReference>
<dbReference type="NCBIfam" id="TIGR00362">
    <property type="entry name" value="DnaA"/>
    <property type="match status" value="1"/>
</dbReference>
<dbReference type="InterPro" id="IPR018312">
    <property type="entry name" value="Chromosome_initiator_DnaA_CS"/>
</dbReference>
<dbReference type="GO" id="GO:0008289">
    <property type="term" value="F:lipid binding"/>
    <property type="evidence" value="ECO:0007669"/>
    <property type="project" value="UniProtKB-KW"/>
</dbReference>
<evidence type="ECO:0000313" key="15">
    <source>
        <dbReference type="EMBL" id="AEB98987.1"/>
    </source>
</evidence>
<feature type="binding site" evidence="8">
    <location>
        <position position="196"/>
    </location>
    <ligand>
        <name>ATP</name>
        <dbReference type="ChEBI" id="CHEBI:30616"/>
    </ligand>
</feature>
<evidence type="ECO:0000256" key="7">
    <source>
        <dbReference type="ARBA" id="ARBA00023125"/>
    </source>
</evidence>
<comment type="function">
    <text evidence="8 10">Plays an essential role in the initiation and regulation of chromosomal replication. ATP-DnaA binds to the origin of replication (oriC) to initiate formation of the DNA replication initiation complex once per cell cycle. Binds the DnaA box (a 9 base pair repeat at the origin) and separates the double-stranded (ds)DNA. Forms a right-handed helical filament on oriC DNA; dsDNA binds to the exterior of the filament while single-stranded (ss)DNA is stabiized in the filament's interior. The ATP-DnaA-oriC complex binds and stabilizes one strand of the AT-rich DNA unwinding element (DUE), permitting loading of DNA polymerase. After initiation quickly degrades to an ADP-DnaA complex that is not apt for DNA replication. Binds acidic phospholipids.</text>
</comment>
<dbReference type="InterPro" id="IPR020591">
    <property type="entry name" value="Chromosome_initiator_DnaA-like"/>
</dbReference>
<feature type="region of interest" description="Domain IV, binds dsDNA" evidence="8">
    <location>
        <begin position="367"/>
        <end position="488"/>
    </location>
</feature>
<evidence type="ECO:0000259" key="13">
    <source>
        <dbReference type="SMART" id="SM00382"/>
    </source>
</evidence>
<dbReference type="InterPro" id="IPR003593">
    <property type="entry name" value="AAA+_ATPase"/>
</dbReference>
<evidence type="ECO:0000256" key="4">
    <source>
        <dbReference type="ARBA" id="ARBA00022741"/>
    </source>
</evidence>
<dbReference type="FunFam" id="1.10.1750.10:FF:000002">
    <property type="entry name" value="Chromosomal replication initiator protein DnaA"/>
    <property type="match status" value="1"/>
</dbReference>
<dbReference type="PANTHER" id="PTHR30050">
    <property type="entry name" value="CHROMOSOMAL REPLICATION INITIATOR PROTEIN DNAA"/>
    <property type="match status" value="1"/>
</dbReference>
<dbReference type="PANTHER" id="PTHR30050:SF2">
    <property type="entry name" value="CHROMOSOMAL REPLICATION INITIATOR PROTEIN DNAA"/>
    <property type="match status" value="1"/>
</dbReference>
<dbReference type="CDD" id="cd00009">
    <property type="entry name" value="AAA"/>
    <property type="match status" value="1"/>
</dbReference>
<dbReference type="GO" id="GO:0003688">
    <property type="term" value="F:DNA replication origin binding"/>
    <property type="evidence" value="ECO:0007669"/>
    <property type="project" value="UniProtKB-UniRule"/>
</dbReference>
<name>C9LV38_SELS3</name>
<reference evidence="15 18" key="2">
    <citation type="submission" date="2011-04" db="EMBL/GenBank/DDBJ databases">
        <title>The complete genome of Selenomonas sputigena DSM 20758.</title>
        <authorList>
            <consortium name="US DOE Joint Genome Institute (JGI-PGF)"/>
            <person name="Lucas S."/>
            <person name="Copeland A."/>
            <person name="Lapidus A."/>
            <person name="Bruce D."/>
            <person name="Goodwin L."/>
            <person name="Pitluck S."/>
            <person name="Peters L."/>
            <person name="Kyrpides N."/>
            <person name="Mavromatis K."/>
            <person name="Ivanova N."/>
            <person name="Ovchinnikova G."/>
            <person name="Teshima H."/>
            <person name="Detter J.C."/>
            <person name="Tapia R."/>
            <person name="Han C."/>
            <person name="Land M."/>
            <person name="Hauser L."/>
            <person name="Markowitz V."/>
            <person name="Cheng J.-F."/>
            <person name="Hugenholtz P."/>
            <person name="Woyke T."/>
            <person name="Wu D."/>
            <person name="Gronow S."/>
            <person name="Wellnitz S."/>
            <person name="Schneider S."/>
            <person name="Klenk H.-P."/>
            <person name="Eisen J.A."/>
        </authorList>
    </citation>
    <scope>NUCLEOTIDE SEQUENCE [LARGE SCALE GENOMIC DNA]</scope>
    <source>
        <strain evidence="15">ATCC 35185</strain>
        <strain evidence="18">ATCC 35185 / DSM 20758 / VPI D19B-28</strain>
    </source>
</reference>
<keyword evidence="6 8" id="KW-0446">Lipid-binding</keyword>
<feature type="domain" description="AAA+ ATPase" evidence="13">
    <location>
        <begin position="183"/>
        <end position="311"/>
    </location>
</feature>
<feature type="region of interest" description="Domain I, interacts with DnaA modulators" evidence="8">
    <location>
        <begin position="1"/>
        <end position="89"/>
    </location>
</feature>
<keyword evidence="2 8" id="KW-0963">Cytoplasm</keyword>
<dbReference type="InterPro" id="IPR013159">
    <property type="entry name" value="DnaA_C"/>
</dbReference>
<dbReference type="GO" id="GO:0006270">
    <property type="term" value="P:DNA replication initiation"/>
    <property type="evidence" value="ECO:0007669"/>
    <property type="project" value="UniProtKB-UniRule"/>
</dbReference>
<dbReference type="EMBL" id="ACKP02000023">
    <property type="protein sequence ID" value="EEX77272.1"/>
    <property type="molecule type" value="Genomic_DNA"/>
</dbReference>
<dbReference type="InterPro" id="IPR024633">
    <property type="entry name" value="DnaA_N_dom"/>
</dbReference>
<dbReference type="InterPro" id="IPR038454">
    <property type="entry name" value="DnaA_N_sf"/>
</dbReference>
<dbReference type="HAMAP" id="MF_00377">
    <property type="entry name" value="DnaA_bact"/>
    <property type="match status" value="1"/>
</dbReference>
<dbReference type="AlphaFoldDB" id="C9LV38"/>
<gene>
    <name evidence="8 16" type="primary">dnaA</name>
    <name evidence="15" type="ordered locus">Selsp_0001</name>
    <name evidence="16" type="ORF">SELSPUOL_01328</name>
</gene>
<protein>
    <recommendedName>
        <fullName evidence="8 9">Chromosomal replication initiator protein DnaA</fullName>
    </recommendedName>
</protein>
<dbReference type="FunFam" id="3.40.50.300:FF:000150">
    <property type="entry name" value="Chromosomal replication initiator protein DnaA"/>
    <property type="match status" value="1"/>
</dbReference>
<dbReference type="Gene3D" id="1.10.8.60">
    <property type="match status" value="1"/>
</dbReference>
<keyword evidence="3 8" id="KW-0235">DNA replication</keyword>
<dbReference type="PROSITE" id="PS01008">
    <property type="entry name" value="DNAA"/>
    <property type="match status" value="1"/>
</dbReference>
<dbReference type="PRINTS" id="PR00051">
    <property type="entry name" value="DNAA"/>
</dbReference>
<sequence length="488" mass="55392">MEQSELQAIWEQILQKVLEQRSLTELALNDWLRPVKPLSLSDTTLVLGAPTSLAREWIVKRYIPFLEDAVLDIAKKKLKIEIKNLNIEPAPTSPPVQETLLTETGTNPSVQEVKDAKKIPVPSQNAAPKKEDGSRSYEPPGMIAPGDASSLNSHYTFDTFVTGNSNRFAHAAALAVAESPGRVYNPFFMYGGVGLGKTHLMHAIGHKILEKFPQMRVLYISSEKFTNELINSIRDGNPESFRQKYRNIDVLLVDDIQFLSKKEHTQEEFFHTFNTLHDANKHIILSSDRHPREIQTLEDRLRSRFEWGLITDIQAPDLETRIAILRKKAALEHLDVPNDVMFSIANRIDNNIRELEGALTRVVAYASLTKQPVTTSLVNEALANIFPEEKTREVTMELIQEVVASYFKLRLDDLHGKKRTRNLAMPRQIAMYLCRELTGNSLPQIGNSFGGRDHTTVIHACDKIGKERKEDSKLDRTIEQLMQRIESL</sequence>
<dbReference type="InterPro" id="IPR010921">
    <property type="entry name" value="Trp_repressor/repl_initiator"/>
</dbReference>
<dbReference type="GO" id="GO:0005886">
    <property type="term" value="C:plasma membrane"/>
    <property type="evidence" value="ECO:0007669"/>
    <property type="project" value="TreeGrafter"/>
</dbReference>
<keyword evidence="4 8" id="KW-0547">Nucleotide-binding</keyword>
<evidence type="ECO:0000259" key="14">
    <source>
        <dbReference type="SMART" id="SM00760"/>
    </source>
</evidence>
<keyword evidence="5 8" id="KW-0067">ATP-binding</keyword>
<dbReference type="GO" id="GO:0005524">
    <property type="term" value="F:ATP binding"/>
    <property type="evidence" value="ECO:0007669"/>
    <property type="project" value="UniProtKB-UniRule"/>
</dbReference>
<feature type="binding site" evidence="8">
    <location>
        <position position="194"/>
    </location>
    <ligand>
        <name>ATP</name>
        <dbReference type="ChEBI" id="CHEBI:30616"/>
    </ligand>
</feature>
<dbReference type="Proteomes" id="UP000003505">
    <property type="component" value="Unassembled WGS sequence"/>
</dbReference>
<dbReference type="Gene3D" id="3.40.50.300">
    <property type="entry name" value="P-loop containing nucleotide triphosphate hydrolases"/>
    <property type="match status" value="1"/>
</dbReference>
<evidence type="ECO:0000256" key="9">
    <source>
        <dbReference type="NCBIfam" id="TIGR00362"/>
    </source>
</evidence>
<dbReference type="GO" id="GO:0006275">
    <property type="term" value="P:regulation of DNA replication"/>
    <property type="evidence" value="ECO:0007669"/>
    <property type="project" value="UniProtKB-UniRule"/>
</dbReference>
<feature type="compositionally biased region" description="Polar residues" evidence="12">
    <location>
        <begin position="95"/>
        <end position="110"/>
    </location>
</feature>
<feature type="domain" description="Chromosomal replication initiator DnaA C-terminal" evidence="14">
    <location>
        <begin position="395"/>
        <end position="464"/>
    </location>
</feature>
<dbReference type="FunFam" id="1.10.8.60:FF:000003">
    <property type="entry name" value="Chromosomal replication initiator protein DnaA"/>
    <property type="match status" value="1"/>
</dbReference>
<feature type="binding site" evidence="8">
    <location>
        <position position="197"/>
    </location>
    <ligand>
        <name>ATP</name>
        <dbReference type="ChEBI" id="CHEBI:30616"/>
    </ligand>
</feature>
<dbReference type="InterPro" id="IPR027417">
    <property type="entry name" value="P-loop_NTPase"/>
</dbReference>
<comment type="caution">
    <text evidence="8">Lacks conserved residue(s) required for the propagation of feature annotation.</text>
</comment>
<dbReference type="OrthoDB" id="9807019at2"/>
<dbReference type="EMBL" id="CP002637">
    <property type="protein sequence ID" value="AEB98987.1"/>
    <property type="molecule type" value="Genomic_DNA"/>
</dbReference>
<evidence type="ECO:0000313" key="17">
    <source>
        <dbReference type="Proteomes" id="UP000003505"/>
    </source>
</evidence>
<reference evidence="16 17" key="1">
    <citation type="submission" date="2009-09" db="EMBL/GenBank/DDBJ databases">
        <authorList>
            <person name="Weinstock G."/>
            <person name="Sodergren E."/>
            <person name="Clifton S."/>
            <person name="Fulton L."/>
            <person name="Fulton B."/>
            <person name="Courtney L."/>
            <person name="Fronick C."/>
            <person name="Harrison M."/>
            <person name="Strong C."/>
            <person name="Farmer C."/>
            <person name="Delahaunty K."/>
            <person name="Markovic C."/>
            <person name="Hall O."/>
            <person name="Minx P."/>
            <person name="Tomlinson C."/>
            <person name="Mitreva M."/>
            <person name="Nelson J."/>
            <person name="Hou S."/>
            <person name="Wollam A."/>
            <person name="Pepin K.H."/>
            <person name="Johnson M."/>
            <person name="Bhonagiri V."/>
            <person name="Nash W.E."/>
            <person name="Warren W."/>
            <person name="Chinwalla A."/>
            <person name="Mardis E.R."/>
            <person name="Wilson R.K."/>
        </authorList>
    </citation>
    <scope>NUCLEOTIDE SEQUENCE [LARGE SCALE GENOMIC DNA]</scope>
    <source>
        <strain evidence="16">ATCC 35185</strain>
        <strain evidence="17">ATCC 35185 / DSM 20758 / VPI D19B-28</strain>
    </source>
</reference>
<keyword evidence="18" id="KW-1185">Reference proteome</keyword>
<evidence type="ECO:0000256" key="3">
    <source>
        <dbReference type="ARBA" id="ARBA00022705"/>
    </source>
</evidence>
<dbReference type="Pfam" id="PF11638">
    <property type="entry name" value="DnaA_N"/>
    <property type="match status" value="1"/>
</dbReference>